<dbReference type="KEGG" id="masz:C9I28_25750"/>
<keyword evidence="2" id="KW-1185">Reference proteome</keyword>
<organism evidence="1 2">
    <name type="scientific">Pseudoduganella armeniaca</name>
    <dbReference type="NCBI Taxonomy" id="2072590"/>
    <lineage>
        <taxon>Bacteria</taxon>
        <taxon>Pseudomonadati</taxon>
        <taxon>Pseudomonadota</taxon>
        <taxon>Betaproteobacteria</taxon>
        <taxon>Burkholderiales</taxon>
        <taxon>Oxalobacteraceae</taxon>
        <taxon>Telluria group</taxon>
        <taxon>Pseudoduganella</taxon>
    </lineage>
</organism>
<proteinExistence type="predicted"/>
<dbReference type="Proteomes" id="UP000240505">
    <property type="component" value="Chromosome"/>
</dbReference>
<dbReference type="AlphaFoldDB" id="A0A2R4CGS5"/>
<accession>A0A2R4CGS5</accession>
<protein>
    <submittedName>
        <fullName evidence="1">Uncharacterized protein</fullName>
    </submittedName>
</protein>
<dbReference type="EMBL" id="CP028324">
    <property type="protein sequence ID" value="AVR98658.1"/>
    <property type="molecule type" value="Genomic_DNA"/>
</dbReference>
<evidence type="ECO:0000313" key="2">
    <source>
        <dbReference type="Proteomes" id="UP000240505"/>
    </source>
</evidence>
<gene>
    <name evidence="1" type="ORF">C9I28_25750</name>
</gene>
<sequence>MAPSKACGLQSSRIGDATAGLAAHQAHAAKKASTLARLLLIAIVASPPRRQKMSDAFLYTLM</sequence>
<name>A0A2R4CGS5_9BURK</name>
<reference evidence="1 2" key="1">
    <citation type="submission" date="2018-03" db="EMBL/GenBank/DDBJ databases">
        <title>Massilia armeniaca sp. nov., isolated from desert soil.</title>
        <authorList>
            <person name="Huang H."/>
            <person name="Ren M."/>
        </authorList>
    </citation>
    <scope>NUCLEOTIDE SEQUENCE [LARGE SCALE GENOMIC DNA]</scope>
    <source>
        <strain evidence="1 2">ZMN-3</strain>
    </source>
</reference>
<evidence type="ECO:0000313" key="1">
    <source>
        <dbReference type="EMBL" id="AVR98658.1"/>
    </source>
</evidence>